<dbReference type="GO" id="GO:0016758">
    <property type="term" value="F:hexosyltransferase activity"/>
    <property type="evidence" value="ECO:0007669"/>
    <property type="project" value="InterPro"/>
</dbReference>
<evidence type="ECO:0000256" key="2">
    <source>
        <dbReference type="ARBA" id="ARBA00022475"/>
    </source>
</evidence>
<reference evidence="9 10" key="1">
    <citation type="submission" date="2019-05" db="EMBL/GenBank/DDBJ databases">
        <title>Draft Whole-Genome sequence of the green sulfur bacterium Chlorobaculum thiosulfatiphilum DSM 249.</title>
        <authorList>
            <person name="Meyer T.E."/>
            <person name="Kyndt J.A."/>
        </authorList>
    </citation>
    <scope>NUCLEOTIDE SEQUENCE [LARGE SCALE GENOMIC DNA]</scope>
    <source>
        <strain evidence="9 10">DSM 249</strain>
    </source>
</reference>
<dbReference type="OrthoDB" id="8833275at2"/>
<keyword evidence="6 8" id="KW-0472">Membrane</keyword>
<evidence type="ECO:0000256" key="6">
    <source>
        <dbReference type="ARBA" id="ARBA00023136"/>
    </source>
</evidence>
<accession>A0A5C4S811</accession>
<keyword evidence="4 8" id="KW-0812">Transmembrane</keyword>
<evidence type="ECO:0000256" key="4">
    <source>
        <dbReference type="ARBA" id="ARBA00022692"/>
    </source>
</evidence>
<evidence type="ECO:0000313" key="10">
    <source>
        <dbReference type="Proteomes" id="UP000308271"/>
    </source>
</evidence>
<dbReference type="Proteomes" id="UP000308271">
    <property type="component" value="Unassembled WGS sequence"/>
</dbReference>
<evidence type="ECO:0000256" key="3">
    <source>
        <dbReference type="ARBA" id="ARBA00022679"/>
    </source>
</evidence>
<dbReference type="Pfam" id="PF09594">
    <property type="entry name" value="GT87"/>
    <property type="match status" value="1"/>
</dbReference>
<comment type="subcellular location">
    <subcellularLocation>
        <location evidence="1">Cell membrane</location>
        <topology evidence="1">Multi-pass membrane protein</topology>
    </subcellularLocation>
</comment>
<feature type="transmembrane region" description="Helical" evidence="8">
    <location>
        <begin position="455"/>
        <end position="475"/>
    </location>
</feature>
<organism evidence="9 10">
    <name type="scientific">Chlorobaculum thiosulfatiphilum</name>
    <name type="common">Chlorobium limicola f.sp. thiosulfatophilum</name>
    <dbReference type="NCBI Taxonomy" id="115852"/>
    <lineage>
        <taxon>Bacteria</taxon>
        <taxon>Pseudomonadati</taxon>
        <taxon>Chlorobiota</taxon>
        <taxon>Chlorobiia</taxon>
        <taxon>Chlorobiales</taxon>
        <taxon>Chlorobiaceae</taxon>
        <taxon>Chlorobaculum</taxon>
    </lineage>
</organism>
<keyword evidence="2" id="KW-1003">Cell membrane</keyword>
<sequence>MVISITLYMIALILLMTVLSAVSLLYLFSDRGSDFFNLKKYQKYPLLNRSYLLLLTLLTSALLVSAILAASFHKPEDTTAGYMLKTLNVWKMTHLADSWKPMLWALKELNANPQNPLSLYERIFFVSKVKFQYPLSSLLFLDYLKQMTSADGHAISFAMNILCWFSLIGMGFMIYYLFSDSANRYDKYQAGISLDSKKQSRILFFMISLASVYLFYPLSRSFYLGQIQTLISCLTAAALIAWSKDRKGLAGLLVGLCCSIKPQYAVLLLWAAFRKEWKFSVSLLVTAGILQVVSVLEYGFSNVIGYIDVLRFISRNGESFFANQSLNGLMNRLLFNGNNLVWLKNSFPPYHPVVYYSTVVSSAAILGAALFWRVRQKPQLLDMALIFLSVTLASPVAWEHHYGILLPIFAVLFPAAIARRPFGAWTEAYLLTAWFLVSQKFELITDQFANTHLNFVQSYLFFGAVMVLVLLYRLLSVEPRIAKTSA</sequence>
<dbReference type="InterPro" id="IPR018584">
    <property type="entry name" value="GT87"/>
</dbReference>
<dbReference type="AlphaFoldDB" id="A0A5C4S811"/>
<feature type="transmembrane region" description="Helical" evidence="8">
    <location>
        <begin position="199"/>
        <end position="216"/>
    </location>
</feature>
<evidence type="ECO:0000256" key="5">
    <source>
        <dbReference type="ARBA" id="ARBA00022989"/>
    </source>
</evidence>
<protein>
    <submittedName>
        <fullName evidence="9">DUF2029 domain-containing protein</fullName>
    </submittedName>
</protein>
<keyword evidence="3" id="KW-0808">Transferase</keyword>
<feature type="transmembrane region" description="Helical" evidence="8">
    <location>
        <begin position="404"/>
        <end position="422"/>
    </location>
</feature>
<evidence type="ECO:0000256" key="8">
    <source>
        <dbReference type="SAM" id="Phobius"/>
    </source>
</evidence>
<keyword evidence="5 8" id="KW-1133">Transmembrane helix</keyword>
<name>A0A5C4S811_CHLTI</name>
<feature type="transmembrane region" description="Helical" evidence="8">
    <location>
        <begin position="50"/>
        <end position="72"/>
    </location>
</feature>
<comment type="caution">
    <text evidence="9">The sequence shown here is derived from an EMBL/GenBank/DDBJ whole genome shotgun (WGS) entry which is preliminary data.</text>
</comment>
<evidence type="ECO:0000256" key="7">
    <source>
        <dbReference type="ARBA" id="ARBA00024033"/>
    </source>
</evidence>
<comment type="similarity">
    <text evidence="7">Belongs to the glycosyltransferase 87 family.</text>
</comment>
<evidence type="ECO:0000256" key="1">
    <source>
        <dbReference type="ARBA" id="ARBA00004651"/>
    </source>
</evidence>
<feature type="transmembrane region" description="Helical" evidence="8">
    <location>
        <begin position="6"/>
        <end position="29"/>
    </location>
</feature>
<gene>
    <name evidence="9" type="ORF">FGF66_05760</name>
</gene>
<feature type="transmembrane region" description="Helical" evidence="8">
    <location>
        <begin position="249"/>
        <end position="273"/>
    </location>
</feature>
<keyword evidence="10" id="KW-1185">Reference proteome</keyword>
<evidence type="ECO:0000313" key="9">
    <source>
        <dbReference type="EMBL" id="TNJ39079.1"/>
    </source>
</evidence>
<dbReference type="GO" id="GO:0005886">
    <property type="term" value="C:plasma membrane"/>
    <property type="evidence" value="ECO:0007669"/>
    <property type="project" value="UniProtKB-SubCell"/>
</dbReference>
<dbReference type="EMBL" id="VDCH01000009">
    <property type="protein sequence ID" value="TNJ39079.1"/>
    <property type="molecule type" value="Genomic_DNA"/>
</dbReference>
<feature type="transmembrane region" description="Helical" evidence="8">
    <location>
        <begin position="154"/>
        <end position="178"/>
    </location>
</feature>
<feature type="transmembrane region" description="Helical" evidence="8">
    <location>
        <begin position="353"/>
        <end position="372"/>
    </location>
</feature>
<proteinExistence type="inferred from homology"/>